<accession>A0ABR2KA72</accession>
<evidence type="ECO:0000313" key="1">
    <source>
        <dbReference type="EMBL" id="KAK8887733.1"/>
    </source>
</evidence>
<comment type="caution">
    <text evidence="1">The sequence shown here is derived from an EMBL/GenBank/DDBJ whole genome shotgun (WGS) entry which is preliminary data.</text>
</comment>
<dbReference type="EMBL" id="JAPFFF010000006">
    <property type="protein sequence ID" value="KAK8887733.1"/>
    <property type="molecule type" value="Genomic_DNA"/>
</dbReference>
<name>A0ABR2KA72_9EUKA</name>
<proteinExistence type="predicted"/>
<evidence type="ECO:0000313" key="2">
    <source>
        <dbReference type="Proteomes" id="UP001470230"/>
    </source>
</evidence>
<dbReference type="Proteomes" id="UP001470230">
    <property type="component" value="Unassembled WGS sequence"/>
</dbReference>
<protein>
    <submittedName>
        <fullName evidence="1">Uncharacterized protein</fullName>
    </submittedName>
</protein>
<reference evidence="1 2" key="1">
    <citation type="submission" date="2024-04" db="EMBL/GenBank/DDBJ databases">
        <title>Tritrichomonas musculus Genome.</title>
        <authorList>
            <person name="Alves-Ferreira E."/>
            <person name="Grigg M."/>
            <person name="Lorenzi H."/>
            <person name="Galac M."/>
        </authorList>
    </citation>
    <scope>NUCLEOTIDE SEQUENCE [LARGE SCALE GENOMIC DNA]</scope>
    <source>
        <strain evidence="1 2">EAF2021</strain>
    </source>
</reference>
<gene>
    <name evidence="1" type="ORF">M9Y10_038787</name>
</gene>
<organism evidence="1 2">
    <name type="scientific">Tritrichomonas musculus</name>
    <dbReference type="NCBI Taxonomy" id="1915356"/>
    <lineage>
        <taxon>Eukaryota</taxon>
        <taxon>Metamonada</taxon>
        <taxon>Parabasalia</taxon>
        <taxon>Tritrichomonadida</taxon>
        <taxon>Tritrichomonadidae</taxon>
        <taxon>Tritrichomonas</taxon>
    </lineage>
</organism>
<keyword evidence="2" id="KW-1185">Reference proteome</keyword>
<sequence>MGRWKDGHKYIQKIIIETKDGSPALIYNLDSRGRLIYEYPVCVGIPAHINMDNTGNLDFKPPPVKVYKKSIKKIDPSTVGDNTISIRNFPKKEETNNNLSMPKNTFIQSSQQKSLRDSSLFDLMDEFIFASLKEDDHYFTSFFENSNLEKQPPNESSENKYIDLDLDFDYLNFEPFFTNLKTKKK</sequence>